<evidence type="ECO:0000313" key="3">
    <source>
        <dbReference type="Proteomes" id="UP001162031"/>
    </source>
</evidence>
<gene>
    <name evidence="2" type="ORF">HBR001_LOCUS8771</name>
</gene>
<evidence type="ECO:0000313" key="2">
    <source>
        <dbReference type="EMBL" id="CAI5742021.1"/>
    </source>
</evidence>
<organism evidence="2 3">
    <name type="scientific">Hyaloperonospora brassicae</name>
    <name type="common">Brassica downy mildew</name>
    <name type="synonym">Peronospora brassicae</name>
    <dbReference type="NCBI Taxonomy" id="162125"/>
    <lineage>
        <taxon>Eukaryota</taxon>
        <taxon>Sar</taxon>
        <taxon>Stramenopiles</taxon>
        <taxon>Oomycota</taxon>
        <taxon>Peronosporomycetes</taxon>
        <taxon>Peronosporales</taxon>
        <taxon>Peronosporaceae</taxon>
        <taxon>Hyaloperonospora</taxon>
    </lineage>
</organism>
<protein>
    <recommendedName>
        <fullName evidence="4">BZIP domain-containing protein</fullName>
    </recommendedName>
</protein>
<name>A0AAV0UYJ1_HYABA</name>
<dbReference type="AlphaFoldDB" id="A0AAV0UYJ1"/>
<proteinExistence type="predicted"/>
<reference evidence="2" key="1">
    <citation type="submission" date="2022-12" db="EMBL/GenBank/DDBJ databases">
        <authorList>
            <person name="Webb A."/>
        </authorList>
    </citation>
    <scope>NUCLEOTIDE SEQUENCE</scope>
    <source>
        <strain evidence="2">Hp1</strain>
    </source>
</reference>
<keyword evidence="3" id="KW-1185">Reference proteome</keyword>
<feature type="region of interest" description="Disordered" evidence="1">
    <location>
        <begin position="104"/>
        <end position="133"/>
    </location>
</feature>
<dbReference type="EMBL" id="CANTFL010001462">
    <property type="protein sequence ID" value="CAI5742021.1"/>
    <property type="molecule type" value="Genomic_DNA"/>
</dbReference>
<evidence type="ECO:0008006" key="4">
    <source>
        <dbReference type="Google" id="ProtNLM"/>
    </source>
</evidence>
<feature type="compositionally biased region" description="Basic and acidic residues" evidence="1">
    <location>
        <begin position="104"/>
        <end position="114"/>
    </location>
</feature>
<evidence type="ECO:0000256" key="1">
    <source>
        <dbReference type="SAM" id="MobiDB-lite"/>
    </source>
</evidence>
<accession>A0AAV0UYJ1</accession>
<sequence length="241" mass="27523">MEWEAPLPVWIDSSIDIDIDEIPSSDSMTALLMDVDDILMPYTPKMDHTTTHSTAQLSPFDNLLDVAPLTINTLIDVDASPERTQRDATLPSFDPIADKTSTKCARRLDPFGRDQRRKSKQRGYETNYRKRQKGRRDTDQLEWVRLESQLREMLSKRTAVVIEGSSGTSESGTRPSIRPRYLELLHEARALRESMALANCLWAETRALAFWGGANSKTRDIREQINTLPSLRACHTLEFSW</sequence>
<comment type="caution">
    <text evidence="2">The sequence shown here is derived from an EMBL/GenBank/DDBJ whole genome shotgun (WGS) entry which is preliminary data.</text>
</comment>
<dbReference type="Proteomes" id="UP001162031">
    <property type="component" value="Unassembled WGS sequence"/>
</dbReference>